<feature type="region of interest" description="Disordered" evidence="8">
    <location>
        <begin position="588"/>
        <end position="607"/>
    </location>
</feature>
<proteinExistence type="inferred from homology"/>
<evidence type="ECO:0000256" key="3">
    <source>
        <dbReference type="ARBA" id="ARBA00022617"/>
    </source>
</evidence>
<keyword evidence="4" id="KW-0479">Metal-binding</keyword>
<evidence type="ECO:0000256" key="5">
    <source>
        <dbReference type="ARBA" id="ARBA00023002"/>
    </source>
</evidence>
<dbReference type="InterPro" id="IPR036396">
    <property type="entry name" value="Cyt_P450_sf"/>
</dbReference>
<gene>
    <name evidence="10" type="ORF">OAory_01023810</name>
</gene>
<keyword evidence="6" id="KW-0408">Iron</keyword>
<dbReference type="PANTHER" id="PTHR24305:SF210">
    <property type="entry name" value="CYTOCHROME P450 MONOOXYGENASE ASQL-RELATED"/>
    <property type="match status" value="1"/>
</dbReference>
<dbReference type="PRINTS" id="PR00463">
    <property type="entry name" value="EP450I"/>
</dbReference>
<evidence type="ECO:0000256" key="4">
    <source>
        <dbReference type="ARBA" id="ARBA00022723"/>
    </source>
</evidence>
<dbReference type="CDD" id="cd11058">
    <property type="entry name" value="CYP60B-like"/>
    <property type="match status" value="1"/>
</dbReference>
<dbReference type="EMBL" id="MKZY01000001">
    <property type="protein sequence ID" value="OOO13786.1"/>
    <property type="molecule type" value="Genomic_DNA"/>
</dbReference>
<protein>
    <submittedName>
        <fullName evidence="10">Cytochrome P450</fullName>
    </submittedName>
</protein>
<comment type="caution">
    <text evidence="10">The sequence shown here is derived from an EMBL/GenBank/DDBJ whole genome shotgun (WGS) entry which is preliminary data.</text>
</comment>
<sequence length="630" mass="69155">MALAAEYFSHALSQPYGSSFWVAVAASLVFICYITCDTVYNLCLSPLSSFPGPRLWAVSNIPRQLSILGGRSHLKMLALHHRYGPVVRVGPSELSFNSPQGFRDIYGFRRGQPQFQKDPKMYGSPLTGISNSIGGHVDSDTHSRHRRLLSHSFSERSLREQEGIVVYYVDLFIQRLRERTSVNKIHRAEEDLKSWFNFTTFDIIGDLMFAETFDCLKDSQLHPWIALMFNNVKGIAFLGVLNEYSLFRKMQGALLPKALKQKMLENHKLCAQKADRRLQKGASRPDFVSAILKHGLSDDKEEFIENQPLMSRAEIHANSIFITIAGSETTASLLSGCLFYLCKHKYIMDQLNKEIRTTFSKDEEITSSKCFNLSYLNAVLKESLRLYPPVAASLLRLVPKGGCTIDGHFVPEDVTVSTHHYASYRDAANFTFPEQFIPERWLGTDNRSNPTHSLYQNIHPYKTQSSLSKFTMSVTSTATTTAASATSTCHQKLYEIPVKDAACAMPMQGNNSAIMSSCCSSASVVSYSDCDYYCLAQGQNVGDLAECLLKASEPGEVWCNTNANATATGSVPTTGAGTIVATASATDSSATGTKSSTGGTSTSTTNAAGAKKSVGVRALLLFGCTAGVLV</sequence>
<keyword evidence="7" id="KW-0503">Monooxygenase</keyword>
<dbReference type="AlphaFoldDB" id="A0A1S9DY09"/>
<keyword evidence="9" id="KW-0472">Membrane</keyword>
<evidence type="ECO:0000256" key="9">
    <source>
        <dbReference type="SAM" id="Phobius"/>
    </source>
</evidence>
<accession>A0A1S9DY09</accession>
<dbReference type="GO" id="GO:0004497">
    <property type="term" value="F:monooxygenase activity"/>
    <property type="evidence" value="ECO:0007669"/>
    <property type="project" value="UniProtKB-KW"/>
</dbReference>
<dbReference type="PRINTS" id="PR00385">
    <property type="entry name" value="P450"/>
</dbReference>
<dbReference type="PANTHER" id="PTHR24305">
    <property type="entry name" value="CYTOCHROME P450"/>
    <property type="match status" value="1"/>
</dbReference>
<dbReference type="SUPFAM" id="SSF48264">
    <property type="entry name" value="Cytochrome P450"/>
    <property type="match status" value="1"/>
</dbReference>
<comment type="cofactor">
    <cofactor evidence="1">
        <name>heme</name>
        <dbReference type="ChEBI" id="CHEBI:30413"/>
    </cofactor>
</comment>
<dbReference type="OrthoDB" id="1470350at2759"/>
<dbReference type="GO" id="GO:0016705">
    <property type="term" value="F:oxidoreductase activity, acting on paired donors, with incorporation or reduction of molecular oxygen"/>
    <property type="evidence" value="ECO:0007669"/>
    <property type="project" value="InterPro"/>
</dbReference>
<evidence type="ECO:0000313" key="11">
    <source>
        <dbReference type="Proteomes" id="UP000190312"/>
    </source>
</evidence>
<evidence type="ECO:0000256" key="2">
    <source>
        <dbReference type="ARBA" id="ARBA00010617"/>
    </source>
</evidence>
<dbReference type="eggNOG" id="KOG0158">
    <property type="taxonomic scope" value="Eukaryota"/>
</dbReference>
<keyword evidence="5" id="KW-0560">Oxidoreductase</keyword>
<dbReference type="GO" id="GO:0005506">
    <property type="term" value="F:iron ion binding"/>
    <property type="evidence" value="ECO:0007669"/>
    <property type="project" value="InterPro"/>
</dbReference>
<reference evidence="10 11" key="1">
    <citation type="submission" date="2016-10" db="EMBL/GenBank/DDBJ databases">
        <title>Genome sequencing of Aspergillus oryzae BCC7051.</title>
        <authorList>
            <person name="Thammarongtham C."/>
            <person name="Vorapreeda T."/>
            <person name="Nookaew I."/>
            <person name="Srisuk T."/>
            <person name="Land M."/>
            <person name="Jeennor S."/>
            <person name="Laoteng K."/>
        </authorList>
    </citation>
    <scope>NUCLEOTIDE SEQUENCE [LARGE SCALE GENOMIC DNA]</scope>
    <source>
        <strain evidence="10 11">BCC7051</strain>
    </source>
</reference>
<evidence type="ECO:0000256" key="8">
    <source>
        <dbReference type="SAM" id="MobiDB-lite"/>
    </source>
</evidence>
<dbReference type="InterPro" id="IPR002401">
    <property type="entry name" value="Cyt_P450_E_grp-I"/>
</dbReference>
<dbReference type="Gene3D" id="1.10.630.10">
    <property type="entry name" value="Cytochrome P450"/>
    <property type="match status" value="1"/>
</dbReference>
<feature type="transmembrane region" description="Helical" evidence="9">
    <location>
        <begin position="20"/>
        <end position="44"/>
    </location>
</feature>
<name>A0A1S9DY09_ASPOZ</name>
<keyword evidence="3" id="KW-0349">Heme</keyword>
<dbReference type="VEuPathDB" id="FungiDB:AO090023000129"/>
<evidence type="ECO:0000313" key="10">
    <source>
        <dbReference type="EMBL" id="OOO13786.1"/>
    </source>
</evidence>
<keyword evidence="9" id="KW-1133">Transmembrane helix</keyword>
<dbReference type="GO" id="GO:0020037">
    <property type="term" value="F:heme binding"/>
    <property type="evidence" value="ECO:0007669"/>
    <property type="project" value="InterPro"/>
</dbReference>
<dbReference type="InterPro" id="IPR001128">
    <property type="entry name" value="Cyt_P450"/>
</dbReference>
<keyword evidence="9" id="KW-0812">Transmembrane</keyword>
<dbReference type="InterPro" id="IPR050121">
    <property type="entry name" value="Cytochrome_P450_monoxygenase"/>
</dbReference>
<comment type="similarity">
    <text evidence="2">Belongs to the cytochrome P450 family.</text>
</comment>
<dbReference type="Proteomes" id="UP000190312">
    <property type="component" value="Unassembled WGS sequence"/>
</dbReference>
<organism evidence="10 11">
    <name type="scientific">Aspergillus oryzae</name>
    <name type="common">Yellow koji mold</name>
    <dbReference type="NCBI Taxonomy" id="5062"/>
    <lineage>
        <taxon>Eukaryota</taxon>
        <taxon>Fungi</taxon>
        <taxon>Dikarya</taxon>
        <taxon>Ascomycota</taxon>
        <taxon>Pezizomycotina</taxon>
        <taxon>Eurotiomycetes</taxon>
        <taxon>Eurotiomycetidae</taxon>
        <taxon>Eurotiales</taxon>
        <taxon>Aspergillaceae</taxon>
        <taxon>Aspergillus</taxon>
        <taxon>Aspergillus subgen. Circumdati</taxon>
    </lineage>
</organism>
<evidence type="ECO:0000256" key="1">
    <source>
        <dbReference type="ARBA" id="ARBA00001971"/>
    </source>
</evidence>
<dbReference type="Pfam" id="PF00067">
    <property type="entry name" value="p450"/>
    <property type="match status" value="1"/>
</dbReference>
<evidence type="ECO:0000256" key="7">
    <source>
        <dbReference type="ARBA" id="ARBA00023033"/>
    </source>
</evidence>
<dbReference type="VEuPathDB" id="FungiDB:AO090023000130"/>
<evidence type="ECO:0000256" key="6">
    <source>
        <dbReference type="ARBA" id="ARBA00023004"/>
    </source>
</evidence>